<proteinExistence type="predicted"/>
<dbReference type="Proteomes" id="UP000054928">
    <property type="component" value="Unassembled WGS sequence"/>
</dbReference>
<accession>A0A0P1AD37</accession>
<organism evidence="2 3">
    <name type="scientific">Plasmopara halstedii</name>
    <name type="common">Downy mildew of sunflower</name>
    <dbReference type="NCBI Taxonomy" id="4781"/>
    <lineage>
        <taxon>Eukaryota</taxon>
        <taxon>Sar</taxon>
        <taxon>Stramenopiles</taxon>
        <taxon>Oomycota</taxon>
        <taxon>Peronosporomycetes</taxon>
        <taxon>Peronosporales</taxon>
        <taxon>Peronosporaceae</taxon>
        <taxon>Plasmopara</taxon>
    </lineage>
</organism>
<name>A0A0P1AD37_PLAHL</name>
<keyword evidence="1" id="KW-1133">Transmembrane helix</keyword>
<protein>
    <submittedName>
        <fullName evidence="2">Uncharacterized protein</fullName>
    </submittedName>
</protein>
<feature type="transmembrane region" description="Helical" evidence="1">
    <location>
        <begin position="59"/>
        <end position="82"/>
    </location>
</feature>
<evidence type="ECO:0000313" key="2">
    <source>
        <dbReference type="EMBL" id="CEG38257.1"/>
    </source>
</evidence>
<evidence type="ECO:0000313" key="3">
    <source>
        <dbReference type="Proteomes" id="UP000054928"/>
    </source>
</evidence>
<evidence type="ECO:0000256" key="1">
    <source>
        <dbReference type="SAM" id="Phobius"/>
    </source>
</evidence>
<sequence>MIVQNLPVITEAIEHVSHERSVPDLQSQFLRILLRVVYVSAEENEFESFTGASEEQSRVTAGALGSMVFYLVAACAIAKLGWYARSSM</sequence>
<keyword evidence="1" id="KW-0812">Transmembrane</keyword>
<dbReference type="EMBL" id="CCYD01000321">
    <property type="protein sequence ID" value="CEG38257.1"/>
    <property type="molecule type" value="Genomic_DNA"/>
</dbReference>
<dbReference type="AlphaFoldDB" id="A0A0P1AD37"/>
<dbReference type="RefSeq" id="XP_024574626.1">
    <property type="nucleotide sequence ID" value="XM_024723673.1"/>
</dbReference>
<dbReference type="GeneID" id="36403397"/>
<keyword evidence="3" id="KW-1185">Reference proteome</keyword>
<keyword evidence="1" id="KW-0472">Membrane</keyword>
<reference evidence="3" key="1">
    <citation type="submission" date="2014-09" db="EMBL/GenBank/DDBJ databases">
        <authorList>
            <person name="Sharma Rahul"/>
            <person name="Thines Marco"/>
        </authorList>
    </citation>
    <scope>NUCLEOTIDE SEQUENCE [LARGE SCALE GENOMIC DNA]</scope>
</reference>